<reference evidence="3" key="1">
    <citation type="journal article" date="2019" name="Int. J. Syst. Evol. Microbiol.">
        <title>The Global Catalogue of Microorganisms (GCM) 10K type strain sequencing project: providing services to taxonomists for standard genome sequencing and annotation.</title>
        <authorList>
            <consortium name="The Broad Institute Genomics Platform"/>
            <consortium name="The Broad Institute Genome Sequencing Center for Infectious Disease"/>
            <person name="Wu L."/>
            <person name="Ma J."/>
        </authorList>
    </citation>
    <scope>NUCLEOTIDE SEQUENCE [LARGE SCALE GENOMIC DNA]</scope>
    <source>
        <strain evidence="3">JCM 31405</strain>
    </source>
</reference>
<proteinExistence type="predicted"/>
<sequence length="412" mass="44083">MAGTVPRVTGARTPNARGAPGGCVMGRAHGWSCPGPPGRSRTVPVVTRRSPFPDTGAFVTLPHGSRVHVDPVSRTWTPEWRRVADERDLVPYRALQAALEALPLPLDRRAVATVVAAHGAGPLRWVAPPRPAAPALPPPLTRPATPAFGSLTAYLRGTPQARQSIRAALAGRKHPAAVPMLAAPRGANPGLVGTAFDYAFRFLLEGLNPGRVAVKGALTARAAALVLDRDRTRSAVNEAETTLLEVAGGQPFEARHAHAAVVLASYEVVVRTGWFADLAGVVPDAAREDVLGLVQAIPREAFRAERQLILNPRFAAAGRFGGADADVLLDDLLIEVKATRHLKLDGDYLQQLTGYLVLDRLGGTVGSQEPVRRLGVYYARHGVLQVLPVKDLYRPGLLPQLVSWFDESLPRL</sequence>
<name>A0ABQ2SC84_9DEIO</name>
<feature type="region of interest" description="Disordered" evidence="1">
    <location>
        <begin position="1"/>
        <end position="21"/>
    </location>
</feature>
<protein>
    <submittedName>
        <fullName evidence="2">Uncharacterized protein</fullName>
    </submittedName>
</protein>
<evidence type="ECO:0000256" key="1">
    <source>
        <dbReference type="SAM" id="MobiDB-lite"/>
    </source>
</evidence>
<organism evidence="2 3">
    <name type="scientific">Deinococcus sedimenti</name>
    <dbReference type="NCBI Taxonomy" id="1867090"/>
    <lineage>
        <taxon>Bacteria</taxon>
        <taxon>Thermotogati</taxon>
        <taxon>Deinococcota</taxon>
        <taxon>Deinococci</taxon>
        <taxon>Deinococcales</taxon>
        <taxon>Deinococcaceae</taxon>
        <taxon>Deinococcus</taxon>
    </lineage>
</organism>
<accession>A0ABQ2SC84</accession>
<keyword evidence="3" id="KW-1185">Reference proteome</keyword>
<comment type="caution">
    <text evidence="2">The sequence shown here is derived from an EMBL/GenBank/DDBJ whole genome shotgun (WGS) entry which is preliminary data.</text>
</comment>
<evidence type="ECO:0000313" key="3">
    <source>
        <dbReference type="Proteomes" id="UP000644548"/>
    </source>
</evidence>
<dbReference type="Proteomes" id="UP000644548">
    <property type="component" value="Unassembled WGS sequence"/>
</dbReference>
<gene>
    <name evidence="2" type="ORF">GCM10008960_37010</name>
</gene>
<dbReference type="EMBL" id="BMQN01000018">
    <property type="protein sequence ID" value="GGS07164.1"/>
    <property type="molecule type" value="Genomic_DNA"/>
</dbReference>
<evidence type="ECO:0000313" key="2">
    <source>
        <dbReference type="EMBL" id="GGS07164.1"/>
    </source>
</evidence>